<dbReference type="InterPro" id="IPR050951">
    <property type="entry name" value="Retrovirus_Pol_polyprotein"/>
</dbReference>
<dbReference type="InterPro" id="IPR036397">
    <property type="entry name" value="RNaseH_sf"/>
</dbReference>
<dbReference type="PROSITE" id="PS50994">
    <property type="entry name" value="INTEGRASE"/>
    <property type="match status" value="1"/>
</dbReference>
<feature type="region of interest" description="Disordered" evidence="1">
    <location>
        <begin position="189"/>
        <end position="258"/>
    </location>
</feature>
<evidence type="ECO:0000313" key="3">
    <source>
        <dbReference type="Proteomes" id="UP000695022"/>
    </source>
</evidence>
<sequence>MARLKDLTSQTTVTHLKSFFARHGVPETLMSDNGGQYTADEFARFARDYGFQHVTMSPHHSSGNGEVERAVKTLKGLLSSAADPYAALLCYRSTPLACGFSPAELLYNRRIRTKIPMVPEKLLPAVPDPVVLRGKEEHIRMQSKINFDRSHRARDLPSLEEGQEVYLPGRQETGVVDNKVHDRSYVVNTPTGQFRRNRVQINKLPETDSPDSPPPRLESPPAWERKLASGGSSVAREPPTYVTRSGRVSKPNPRYADT</sequence>
<dbReference type="PANTHER" id="PTHR37984">
    <property type="entry name" value="PROTEIN CBG26694"/>
    <property type="match status" value="1"/>
</dbReference>
<dbReference type="SUPFAM" id="SSF53098">
    <property type="entry name" value="Ribonuclease H-like"/>
    <property type="match status" value="1"/>
</dbReference>
<evidence type="ECO:0000256" key="1">
    <source>
        <dbReference type="SAM" id="MobiDB-lite"/>
    </source>
</evidence>
<evidence type="ECO:0000313" key="4">
    <source>
        <dbReference type="RefSeq" id="XP_014661923.1"/>
    </source>
</evidence>
<organism evidence="3 4">
    <name type="scientific">Priapulus caudatus</name>
    <name type="common">Priapulid worm</name>
    <dbReference type="NCBI Taxonomy" id="37621"/>
    <lineage>
        <taxon>Eukaryota</taxon>
        <taxon>Metazoa</taxon>
        <taxon>Ecdysozoa</taxon>
        <taxon>Scalidophora</taxon>
        <taxon>Priapulida</taxon>
        <taxon>Priapulimorpha</taxon>
        <taxon>Priapulimorphida</taxon>
        <taxon>Priapulidae</taxon>
        <taxon>Priapulus</taxon>
    </lineage>
</organism>
<dbReference type="InterPro" id="IPR001584">
    <property type="entry name" value="Integrase_cat-core"/>
</dbReference>
<dbReference type="Gene3D" id="3.30.420.10">
    <property type="entry name" value="Ribonuclease H-like superfamily/Ribonuclease H"/>
    <property type="match status" value="1"/>
</dbReference>
<gene>
    <name evidence="4" type="primary">LOC106804994</name>
</gene>
<keyword evidence="3" id="KW-1185">Reference proteome</keyword>
<dbReference type="PANTHER" id="PTHR37984:SF9">
    <property type="entry name" value="INTEGRASE CATALYTIC DOMAIN-CONTAINING PROTEIN"/>
    <property type="match status" value="1"/>
</dbReference>
<dbReference type="RefSeq" id="XP_014661923.1">
    <property type="nucleotide sequence ID" value="XM_014806437.1"/>
</dbReference>
<dbReference type="GeneID" id="106804994"/>
<reference evidence="4" key="1">
    <citation type="submission" date="2025-08" db="UniProtKB">
        <authorList>
            <consortium name="RefSeq"/>
        </authorList>
    </citation>
    <scope>IDENTIFICATION</scope>
</reference>
<proteinExistence type="predicted"/>
<feature type="domain" description="Integrase catalytic" evidence="2">
    <location>
        <begin position="1"/>
        <end position="135"/>
    </location>
</feature>
<dbReference type="InterPro" id="IPR012337">
    <property type="entry name" value="RNaseH-like_sf"/>
</dbReference>
<protein>
    <submittedName>
        <fullName evidence="4">Uncharacterized protein K02A2.6-like</fullName>
    </submittedName>
</protein>
<name>A0ABM1DPQ2_PRICU</name>
<dbReference type="Pfam" id="PF00665">
    <property type="entry name" value="rve"/>
    <property type="match status" value="1"/>
</dbReference>
<dbReference type="Proteomes" id="UP000695022">
    <property type="component" value="Unplaced"/>
</dbReference>
<evidence type="ECO:0000259" key="2">
    <source>
        <dbReference type="PROSITE" id="PS50994"/>
    </source>
</evidence>
<accession>A0ABM1DPQ2</accession>